<dbReference type="eggNOG" id="arCOG05956">
    <property type="taxonomic scope" value="Archaea"/>
</dbReference>
<reference evidence="1 2" key="1">
    <citation type="submission" date="2012-01" db="EMBL/GenBank/DDBJ databases">
        <title>Improved High-Quality Draft sequence of Metallosphaera yellowstonensis MK1.</title>
        <authorList>
            <consortium name="US DOE Joint Genome Institute"/>
            <person name="Lucas S."/>
            <person name="Han J."/>
            <person name="Cheng J.-F."/>
            <person name="Goodwin L."/>
            <person name="Pitluck S."/>
            <person name="Peters L."/>
            <person name="Teshima H."/>
            <person name="Detter J.C."/>
            <person name="Han C."/>
            <person name="Tapia R."/>
            <person name="Land M."/>
            <person name="Hauser L."/>
            <person name="Kyrpides N."/>
            <person name="Kozubal M."/>
            <person name="Macur R.E."/>
            <person name="Jay Z."/>
            <person name="Inskeep W."/>
            <person name="Woyke T."/>
        </authorList>
    </citation>
    <scope>NUCLEOTIDE SEQUENCE [LARGE SCALE GENOMIC DNA]</scope>
    <source>
        <strain evidence="1 2">MK1</strain>
    </source>
</reference>
<organism evidence="1 2">
    <name type="scientific">Metallosphaera yellowstonensis MK1</name>
    <dbReference type="NCBI Taxonomy" id="671065"/>
    <lineage>
        <taxon>Archaea</taxon>
        <taxon>Thermoproteota</taxon>
        <taxon>Thermoprotei</taxon>
        <taxon>Sulfolobales</taxon>
        <taxon>Sulfolobaceae</taxon>
        <taxon>Metallosphaera</taxon>
    </lineage>
</organism>
<gene>
    <name evidence="1" type="ORF">MetMK1DRAFT_00011810</name>
</gene>
<dbReference type="RefSeq" id="WP_009071466.1">
    <property type="nucleotide sequence ID" value="NZ_JH597761.1"/>
</dbReference>
<accession>H2C357</accession>
<dbReference type="HOGENOM" id="CLU_170079_0_0_2"/>
<name>H2C357_9CREN</name>
<proteinExistence type="predicted"/>
<dbReference type="EMBL" id="JH597761">
    <property type="protein sequence ID" value="EHP70678.1"/>
    <property type="molecule type" value="Genomic_DNA"/>
</dbReference>
<evidence type="ECO:0000313" key="2">
    <source>
        <dbReference type="Proteomes" id="UP000003980"/>
    </source>
</evidence>
<dbReference type="STRING" id="671065.MetMK1DRAFT_00011810"/>
<evidence type="ECO:0000313" key="1">
    <source>
        <dbReference type="EMBL" id="EHP70678.1"/>
    </source>
</evidence>
<keyword evidence="2" id="KW-1185">Reference proteome</keyword>
<evidence type="ECO:0008006" key="3">
    <source>
        <dbReference type="Google" id="ProtNLM"/>
    </source>
</evidence>
<sequence>MDSGVSITADKLVELAAKRASRIQVKEDEFIRVMGFSGKDMGKRVVDRVSFWIVTQENSLLYCRLCGKGPFTKRGTFLHLTRIHRSEIKLMLEEELRKEIKSVL</sequence>
<dbReference type="Proteomes" id="UP000003980">
    <property type="component" value="Unassembled WGS sequence"/>
</dbReference>
<protein>
    <recommendedName>
        <fullName evidence="3">C2H2-type domain-containing protein</fullName>
    </recommendedName>
</protein>
<dbReference type="AlphaFoldDB" id="H2C357"/>
<dbReference type="OrthoDB" id="19360at2157"/>